<keyword evidence="1" id="KW-0695">RNA-directed DNA polymerase</keyword>
<dbReference type="EMBL" id="VUJU01007902">
    <property type="protein sequence ID" value="KAF0738690.1"/>
    <property type="molecule type" value="Genomic_DNA"/>
</dbReference>
<organism evidence="1 2">
    <name type="scientific">Aphis craccivora</name>
    <name type="common">Cowpea aphid</name>
    <dbReference type="NCBI Taxonomy" id="307492"/>
    <lineage>
        <taxon>Eukaryota</taxon>
        <taxon>Metazoa</taxon>
        <taxon>Ecdysozoa</taxon>
        <taxon>Arthropoda</taxon>
        <taxon>Hexapoda</taxon>
        <taxon>Insecta</taxon>
        <taxon>Pterygota</taxon>
        <taxon>Neoptera</taxon>
        <taxon>Paraneoptera</taxon>
        <taxon>Hemiptera</taxon>
        <taxon>Sternorrhyncha</taxon>
        <taxon>Aphidomorpha</taxon>
        <taxon>Aphidoidea</taxon>
        <taxon>Aphididae</taxon>
        <taxon>Aphidini</taxon>
        <taxon>Aphis</taxon>
        <taxon>Aphis</taxon>
    </lineage>
</organism>
<gene>
    <name evidence="1" type="ORF">FWK35_00035922</name>
</gene>
<proteinExistence type="predicted"/>
<evidence type="ECO:0000313" key="1">
    <source>
        <dbReference type="EMBL" id="KAF0738690.1"/>
    </source>
</evidence>
<evidence type="ECO:0000313" key="2">
    <source>
        <dbReference type="Proteomes" id="UP000478052"/>
    </source>
</evidence>
<dbReference type="GO" id="GO:0003964">
    <property type="term" value="F:RNA-directed DNA polymerase activity"/>
    <property type="evidence" value="ECO:0007669"/>
    <property type="project" value="UniProtKB-KW"/>
</dbReference>
<sequence>DRSLNSLQIDCCEQTSLPLSKQIPRIKLLKRAKIRTLFYRSCLISADSLITRCSILEDSQIELSELYGLDTYKDEVIWSNDQILQSCDRADFDVLYDGPTSVIITDRQNLSLHETHTFMVETENEPLTHQIKELGRTMWYKATTNYTLMNTQTKDNILIMHTGTILKFSELYGLDTYKG</sequence>
<accession>A0A6G0XER7</accession>
<dbReference type="AlphaFoldDB" id="A0A6G0XER7"/>
<feature type="non-terminal residue" evidence="1">
    <location>
        <position position="1"/>
    </location>
</feature>
<name>A0A6G0XER7_APHCR</name>
<feature type="non-terminal residue" evidence="1">
    <location>
        <position position="179"/>
    </location>
</feature>
<dbReference type="Pfam" id="PF24664">
    <property type="entry name" value="Monjiviricetes_fusion"/>
    <property type="match status" value="1"/>
</dbReference>
<keyword evidence="2" id="KW-1185">Reference proteome</keyword>
<keyword evidence="1" id="KW-0548">Nucleotidyltransferase</keyword>
<keyword evidence="1" id="KW-0808">Transferase</keyword>
<comment type="caution">
    <text evidence="1">The sequence shown here is derived from an EMBL/GenBank/DDBJ whole genome shotgun (WGS) entry which is preliminary data.</text>
</comment>
<dbReference type="Proteomes" id="UP000478052">
    <property type="component" value="Unassembled WGS sequence"/>
</dbReference>
<reference evidence="1 2" key="1">
    <citation type="submission" date="2019-08" db="EMBL/GenBank/DDBJ databases">
        <title>Whole genome of Aphis craccivora.</title>
        <authorList>
            <person name="Voronova N.V."/>
            <person name="Shulinski R.S."/>
            <person name="Bandarenka Y.V."/>
            <person name="Zhorov D.G."/>
            <person name="Warner D."/>
        </authorList>
    </citation>
    <scope>NUCLEOTIDE SEQUENCE [LARGE SCALE GENOMIC DNA]</scope>
    <source>
        <strain evidence="1">180601</strain>
        <tissue evidence="1">Whole Body</tissue>
    </source>
</reference>
<protein>
    <submittedName>
        <fullName evidence="1">Reverse transcriptase domain-containing protein</fullName>
    </submittedName>
</protein>